<evidence type="ECO:0000313" key="5">
    <source>
        <dbReference type="Proteomes" id="UP000530660"/>
    </source>
</evidence>
<keyword evidence="5" id="KW-1185">Reference proteome</keyword>
<dbReference type="InterPro" id="IPR033858">
    <property type="entry name" value="MPN_RPN7_8"/>
</dbReference>
<dbReference type="CDD" id="cd08062">
    <property type="entry name" value="MPN_RPN7_8"/>
    <property type="match status" value="1"/>
</dbReference>
<dbReference type="Pfam" id="PF13012">
    <property type="entry name" value="MitMem_reg"/>
    <property type="match status" value="1"/>
</dbReference>
<sequence length="405" mass="45079">MIDRRSFLQELSWAKPSFRMNGCTWWPNVSTDHRKLERHRLVQSPRRATGIQQNRVPSPAPRQLRNGCLSVNSLQLVGGMLAEQRKQLPITAAVVHPVVLLGIVDHYNRACKNTRKRAVGILLGTVDARGQAEVLNSFAVPFEEDERNPTVFFFDHDYVENMAAMFRKVTARERIIGWYSTGPQIRPADMGVHEIVQGYCSSGHALYVICQVDPKEIGLPTEAYVCVEDEGVLFDSNATGQQRRVFEHVPNSIGALEAEEVGTEHLLRDVRDLSVSTLTGEVRAKVDALRSLQARLANIRRYLEQVAAGELPLNHEILYALQEVLNGLPRGSEDQELVQAFALSANDQALLVYVATLVRSVLALHDLVNNKTELLENERKMEAAFTTAATSLEPPNSPTVAASSE</sequence>
<proteinExistence type="inferred from homology"/>
<dbReference type="GO" id="GO:0005838">
    <property type="term" value="C:proteasome regulatory particle"/>
    <property type="evidence" value="ECO:0007669"/>
    <property type="project" value="InterPro"/>
</dbReference>
<evidence type="ECO:0000313" key="4">
    <source>
        <dbReference type="EMBL" id="KAF6005360.1"/>
    </source>
</evidence>
<comment type="similarity">
    <text evidence="1">Belongs to the peptidase M67A family.</text>
</comment>
<dbReference type="SMART" id="SM00232">
    <property type="entry name" value="JAB_MPN"/>
    <property type="match status" value="1"/>
</dbReference>
<evidence type="ECO:0000256" key="1">
    <source>
        <dbReference type="ARBA" id="ARBA00008568"/>
    </source>
</evidence>
<protein>
    <submittedName>
        <fullName evidence="4">26s proteasome regulatory subunit</fullName>
    </submittedName>
</protein>
<name>A0A7J7IRK2_9RHOD</name>
<feature type="domain" description="MPN" evidence="3">
    <location>
        <begin position="93"/>
        <end position="233"/>
    </location>
</feature>
<dbReference type="InterPro" id="IPR037518">
    <property type="entry name" value="MPN"/>
</dbReference>
<evidence type="ECO:0000256" key="2">
    <source>
        <dbReference type="ARBA" id="ARBA00022942"/>
    </source>
</evidence>
<dbReference type="Gene3D" id="3.40.140.10">
    <property type="entry name" value="Cytidine Deaminase, domain 2"/>
    <property type="match status" value="1"/>
</dbReference>
<dbReference type="PANTHER" id="PTHR10540">
    <property type="entry name" value="EUKARYOTIC TRANSLATION INITIATION FACTOR 3 SUBUNIT F-RELATED"/>
    <property type="match status" value="1"/>
</dbReference>
<reference evidence="4 5" key="1">
    <citation type="journal article" date="2020" name="J. Phycol.">
        <title>Comparative genome analysis reveals Cyanidiococcus gen. nov., a new extremophilic red algal genus sister to Cyanidioschyzon (Cyanidioschyzonaceae, Rhodophyta).</title>
        <authorList>
            <person name="Liu S.-L."/>
            <person name="Chiang Y.-R."/>
            <person name="Yoon H.S."/>
            <person name="Fu H.-Y."/>
        </authorList>
    </citation>
    <scope>NUCLEOTIDE SEQUENCE [LARGE SCALE GENOMIC DNA]</scope>
    <source>
        <strain evidence="4 5">THAL066</strain>
    </source>
</reference>
<dbReference type="GO" id="GO:0043161">
    <property type="term" value="P:proteasome-mediated ubiquitin-dependent protein catabolic process"/>
    <property type="evidence" value="ECO:0007669"/>
    <property type="project" value="TreeGrafter"/>
</dbReference>
<dbReference type="AlphaFoldDB" id="A0A7J7IRK2"/>
<gene>
    <name evidence="4" type="primary">PSMD7</name>
    <name evidence="4" type="ORF">F1559_004685</name>
</gene>
<dbReference type="EMBL" id="VWRR01000001">
    <property type="protein sequence ID" value="KAF6005360.1"/>
    <property type="molecule type" value="Genomic_DNA"/>
</dbReference>
<keyword evidence="2 4" id="KW-0647">Proteasome</keyword>
<dbReference type="PROSITE" id="PS50249">
    <property type="entry name" value="MPN"/>
    <property type="match status" value="1"/>
</dbReference>
<dbReference type="OrthoDB" id="10256771at2759"/>
<dbReference type="GO" id="GO:0008237">
    <property type="term" value="F:metallopeptidase activity"/>
    <property type="evidence" value="ECO:0007669"/>
    <property type="project" value="InterPro"/>
</dbReference>
<comment type="caution">
    <text evidence="4">The sequence shown here is derived from an EMBL/GenBank/DDBJ whole genome shotgun (WGS) entry which is preliminary data.</text>
</comment>
<dbReference type="PANTHER" id="PTHR10540:SF7">
    <property type="entry name" value="26S PROTEASOME NON-ATPASE REGULATORY SUBUNIT 7"/>
    <property type="match status" value="1"/>
</dbReference>
<dbReference type="InterPro" id="IPR024969">
    <property type="entry name" value="EIF3F/CSN6-like_C"/>
</dbReference>
<dbReference type="Pfam" id="PF01398">
    <property type="entry name" value="JAB"/>
    <property type="match status" value="1"/>
</dbReference>
<accession>A0A7J7IRK2</accession>
<evidence type="ECO:0000259" key="3">
    <source>
        <dbReference type="PROSITE" id="PS50249"/>
    </source>
</evidence>
<organism evidence="4 5">
    <name type="scientific">Cyanidiococcus yangmingshanensis</name>
    <dbReference type="NCBI Taxonomy" id="2690220"/>
    <lineage>
        <taxon>Eukaryota</taxon>
        <taxon>Rhodophyta</taxon>
        <taxon>Bangiophyceae</taxon>
        <taxon>Cyanidiales</taxon>
        <taxon>Cyanidiaceae</taxon>
        <taxon>Cyanidiococcus</taxon>
    </lineage>
</organism>
<dbReference type="Proteomes" id="UP000530660">
    <property type="component" value="Unassembled WGS sequence"/>
</dbReference>
<dbReference type="InterPro" id="IPR000555">
    <property type="entry name" value="JAMM/MPN+_dom"/>
</dbReference>